<dbReference type="EC" id="2.3.1.202" evidence="3"/>
<sequence length="381" mass="45204">MKIAILTSPKQWFIPYAKELQKLINADLFYDHKEIFNYEIVFILSYHKIIDKKFLQQNKHNIVIHASNLPQGKGWSPLFHQVIEGRDEIVFSVFEADEKADNGDIYLQKTLILNGLELYEELREKQARFCLELCVDFLKLYPNIKAQKQKGKESFYPKRSAKDSELDINKSINEQFNLLRTTSNEEFPAFFYKDGKKFILKIYTQNSFDTSVQTTGGGVKIILENFIHLNKYKKEQIRRLRNLPQIKKYLYHQHFISKNEHKKFIKRLRTTNQKIYFCLSVKNQILGSINFHFKDASSIEFGFYSNPYSKVSGMGRILEQISIYYAFYILQAKTLYLEAFRENLQVINLHKKFGFVEFYSKNEKIIKMQLKKHLISTKVKN</sequence>
<dbReference type="InterPro" id="IPR016181">
    <property type="entry name" value="Acyl_CoA_acyltransferase"/>
</dbReference>
<dbReference type="PANTHER" id="PTHR11138:SF5">
    <property type="entry name" value="METHIONYL-TRNA FORMYLTRANSFERASE, MITOCHONDRIAL"/>
    <property type="match status" value="1"/>
</dbReference>
<evidence type="ECO:0000259" key="2">
    <source>
        <dbReference type="Pfam" id="PF13302"/>
    </source>
</evidence>
<evidence type="ECO:0000313" key="3">
    <source>
        <dbReference type="EMBL" id="XBJ29730.1"/>
    </source>
</evidence>
<dbReference type="InterPro" id="IPR002376">
    <property type="entry name" value="Formyl_transf_N"/>
</dbReference>
<dbReference type="RefSeq" id="WP_348518891.1">
    <property type="nucleotide sequence ID" value="NZ_CP155620.1"/>
</dbReference>
<dbReference type="InterPro" id="IPR020036">
    <property type="entry name" value="PseH"/>
</dbReference>
<proteinExistence type="predicted"/>
<dbReference type="GO" id="GO:0004479">
    <property type="term" value="F:methionyl-tRNA formyltransferase activity"/>
    <property type="evidence" value="ECO:0007669"/>
    <property type="project" value="TreeGrafter"/>
</dbReference>
<keyword evidence="3" id="KW-0012">Acyltransferase</keyword>
<dbReference type="SUPFAM" id="SSF53328">
    <property type="entry name" value="Formyltransferase"/>
    <property type="match status" value="1"/>
</dbReference>
<accession>A0AAU7E893</accession>
<name>A0AAU7E893_9BACT</name>
<feature type="domain" description="Formyl transferase N-terminal" evidence="1">
    <location>
        <begin position="35"/>
        <end position="111"/>
    </location>
</feature>
<dbReference type="Gene3D" id="3.40.50.12230">
    <property type="match status" value="1"/>
</dbReference>
<dbReference type="AlphaFoldDB" id="A0AAU7E893"/>
<feature type="domain" description="N-acetyltransferase" evidence="2">
    <location>
        <begin position="237"/>
        <end position="356"/>
    </location>
</feature>
<dbReference type="Pfam" id="PF00551">
    <property type="entry name" value="Formyl_trans_N"/>
    <property type="match status" value="1"/>
</dbReference>
<keyword evidence="3" id="KW-0808">Transferase</keyword>
<dbReference type="InterPro" id="IPR000182">
    <property type="entry name" value="GNAT_dom"/>
</dbReference>
<dbReference type="GO" id="GO:0016747">
    <property type="term" value="F:acyltransferase activity, transferring groups other than amino-acyl groups"/>
    <property type="evidence" value="ECO:0007669"/>
    <property type="project" value="InterPro"/>
</dbReference>
<dbReference type="EMBL" id="CP155620">
    <property type="protein sequence ID" value="XBJ29730.1"/>
    <property type="molecule type" value="Genomic_DNA"/>
</dbReference>
<dbReference type="Pfam" id="PF13302">
    <property type="entry name" value="Acetyltransf_3"/>
    <property type="match status" value="1"/>
</dbReference>
<dbReference type="InterPro" id="IPR036477">
    <property type="entry name" value="Formyl_transf_N_sf"/>
</dbReference>
<protein>
    <submittedName>
        <fullName evidence="3">UDP-4-amino-4, 6-dideoxy-N-acetyl-beta-L-altrosamine N-acetyltransferase</fullName>
        <ecNumber evidence="3">2.3.1.202</ecNumber>
    </submittedName>
</protein>
<dbReference type="NCBIfam" id="TIGR03585">
    <property type="entry name" value="PseH"/>
    <property type="match status" value="1"/>
</dbReference>
<evidence type="ECO:0000259" key="1">
    <source>
        <dbReference type="Pfam" id="PF00551"/>
    </source>
</evidence>
<dbReference type="Gene3D" id="3.40.630.30">
    <property type="match status" value="1"/>
</dbReference>
<reference evidence="3" key="1">
    <citation type="submission" date="2024-05" db="EMBL/GenBank/DDBJ databases">
        <title>Campylobacter coli isolated from environmental waters in Slovenia.</title>
        <authorList>
            <person name="Zautner A.E."/>
            <person name="Bunk B."/>
            <person name="Riedel T."/>
            <person name="Sproeer C."/>
        </authorList>
    </citation>
    <scope>NUCLEOTIDE SEQUENCE</scope>
    <source>
        <strain evidence="3">CCS1377</strain>
    </source>
</reference>
<dbReference type="PANTHER" id="PTHR11138">
    <property type="entry name" value="METHIONYL-TRNA FORMYLTRANSFERASE"/>
    <property type="match status" value="1"/>
</dbReference>
<organism evidence="3">
    <name type="scientific">Campylobacter sp. CCS1377</name>
    <dbReference type="NCBI Taxonomy" id="3158229"/>
    <lineage>
        <taxon>Bacteria</taxon>
        <taxon>Pseudomonadati</taxon>
        <taxon>Campylobacterota</taxon>
        <taxon>Epsilonproteobacteria</taxon>
        <taxon>Campylobacterales</taxon>
        <taxon>Campylobacteraceae</taxon>
        <taxon>Campylobacter</taxon>
    </lineage>
</organism>
<dbReference type="SUPFAM" id="SSF55729">
    <property type="entry name" value="Acyl-CoA N-acyltransferases (Nat)"/>
    <property type="match status" value="1"/>
</dbReference>
<gene>
    <name evidence="3" type="primary">pseH</name>
    <name evidence="3" type="ORF">AAH949_02530</name>
</gene>